<organism evidence="1 2">
    <name type="scientific">Candidatus Tanganyikabacteria bacterium</name>
    <dbReference type="NCBI Taxonomy" id="2961651"/>
    <lineage>
        <taxon>Bacteria</taxon>
        <taxon>Bacillati</taxon>
        <taxon>Candidatus Sericytochromatia</taxon>
        <taxon>Candidatus Tanganyikabacteria</taxon>
    </lineage>
</organism>
<proteinExistence type="predicted"/>
<dbReference type="SUPFAM" id="SSF49464">
    <property type="entry name" value="Carboxypeptidase regulatory domain-like"/>
    <property type="match status" value="1"/>
</dbReference>
<name>A0A937X443_9BACT</name>
<gene>
    <name evidence="1" type="ORF">FJZ00_02075</name>
</gene>
<evidence type="ECO:0000313" key="2">
    <source>
        <dbReference type="Proteomes" id="UP000703893"/>
    </source>
</evidence>
<dbReference type="EMBL" id="VGJX01000075">
    <property type="protein sequence ID" value="MBM3273912.1"/>
    <property type="molecule type" value="Genomic_DNA"/>
</dbReference>
<evidence type="ECO:0000313" key="1">
    <source>
        <dbReference type="EMBL" id="MBM3273912.1"/>
    </source>
</evidence>
<protein>
    <submittedName>
        <fullName evidence="1">Uncharacterized protein</fullName>
    </submittedName>
</protein>
<dbReference type="InterPro" id="IPR008969">
    <property type="entry name" value="CarboxyPept-like_regulatory"/>
</dbReference>
<accession>A0A937X443</accession>
<dbReference type="AlphaFoldDB" id="A0A937X443"/>
<sequence length="109" mass="10693">MRGPIFGVITDEQGKPRAGVTVSAYSAIAHPLVNGGNPLAGANGGFLIGNAGSGLAGGSGGAYRILSDATGSLLATTNDAGSYVMTPPATGYYSVVADSAPNIPRHSDS</sequence>
<reference evidence="1 2" key="1">
    <citation type="submission" date="2019-03" db="EMBL/GenBank/DDBJ databases">
        <title>Lake Tanganyika Metagenome-Assembled Genomes (MAGs).</title>
        <authorList>
            <person name="Tran P."/>
        </authorList>
    </citation>
    <scope>NUCLEOTIDE SEQUENCE [LARGE SCALE GENOMIC DNA]</scope>
    <source>
        <strain evidence="1">K_DeepCast_65m_m2_236</strain>
    </source>
</reference>
<comment type="caution">
    <text evidence="1">The sequence shown here is derived from an EMBL/GenBank/DDBJ whole genome shotgun (WGS) entry which is preliminary data.</text>
</comment>
<dbReference type="Proteomes" id="UP000703893">
    <property type="component" value="Unassembled WGS sequence"/>
</dbReference>